<reference evidence="1 2" key="1">
    <citation type="submission" date="2024-09" db="EMBL/GenBank/DDBJ databases">
        <title>Itraconazole resistance in Madurella fahalii resulting from another homologue of gene encoding cytochrome P450 14-alpha sterol demethylase (CYP51).</title>
        <authorList>
            <person name="Yoshioka I."/>
            <person name="Fahal A.H."/>
            <person name="Kaneko S."/>
            <person name="Yaguchi T."/>
        </authorList>
    </citation>
    <scope>NUCLEOTIDE SEQUENCE [LARGE SCALE GENOMIC DNA]</scope>
    <source>
        <strain evidence="1 2">IFM 68171</strain>
    </source>
</reference>
<dbReference type="RefSeq" id="XP_070913666.1">
    <property type="nucleotide sequence ID" value="XM_071057565.1"/>
</dbReference>
<accession>A0ABQ0G2D9</accession>
<gene>
    <name evidence="1" type="ORF">MFIFM68171_02143</name>
</gene>
<evidence type="ECO:0008006" key="3">
    <source>
        <dbReference type="Google" id="ProtNLM"/>
    </source>
</evidence>
<comment type="caution">
    <text evidence="1">The sequence shown here is derived from an EMBL/GenBank/DDBJ whole genome shotgun (WGS) entry which is preliminary data.</text>
</comment>
<protein>
    <recommendedName>
        <fullName evidence="3">Aminoglycoside phosphotransferase domain-containing protein</fullName>
    </recommendedName>
</protein>
<dbReference type="GeneID" id="98172888"/>
<keyword evidence="2" id="KW-1185">Reference proteome</keyword>
<evidence type="ECO:0000313" key="1">
    <source>
        <dbReference type="EMBL" id="GAB1311933.1"/>
    </source>
</evidence>
<sequence>MNHNHYDPKSLFKYNNFVYRITSHSLISSGYVARSASLSPGCVPIPEGTKELIIRLTNPHTEGMSMANRVENEVAIMSLTSAALSHFRPRVDSYEASFKARLERALWKADANPYIKGWRANGLRYRLDKFVAEGIPAQFTSLSLKQDKVIIHTDFGLIDYDFASILYPSYKFLRSFDGAGGQFRGWYVNEESEEAALREAKLHGFPSALPATKPDWAVNWEDAKAWEGALEAAGVTCPRTIQGIDKVADVDKTEETIMKCRDQNEQHLDKLLSRLGF</sequence>
<name>A0ABQ0G2D9_9PEZI</name>
<dbReference type="Proteomes" id="UP001628179">
    <property type="component" value="Unassembled WGS sequence"/>
</dbReference>
<proteinExistence type="predicted"/>
<evidence type="ECO:0000313" key="2">
    <source>
        <dbReference type="Proteomes" id="UP001628179"/>
    </source>
</evidence>
<organism evidence="1 2">
    <name type="scientific">Madurella fahalii</name>
    <dbReference type="NCBI Taxonomy" id="1157608"/>
    <lineage>
        <taxon>Eukaryota</taxon>
        <taxon>Fungi</taxon>
        <taxon>Dikarya</taxon>
        <taxon>Ascomycota</taxon>
        <taxon>Pezizomycotina</taxon>
        <taxon>Sordariomycetes</taxon>
        <taxon>Sordariomycetidae</taxon>
        <taxon>Sordariales</taxon>
        <taxon>Sordariales incertae sedis</taxon>
        <taxon>Madurella</taxon>
    </lineage>
</organism>
<dbReference type="EMBL" id="BAAFSV010000001">
    <property type="protein sequence ID" value="GAB1311933.1"/>
    <property type="molecule type" value="Genomic_DNA"/>
</dbReference>